<evidence type="ECO:0000256" key="1">
    <source>
        <dbReference type="SAM" id="Coils"/>
    </source>
</evidence>
<dbReference type="Proteomes" id="UP001060919">
    <property type="component" value="Chromosome"/>
</dbReference>
<gene>
    <name evidence="3" type="ORF">AsAng_0052840</name>
</gene>
<proteinExistence type="predicted"/>
<feature type="coiled-coil region" evidence="1">
    <location>
        <begin position="643"/>
        <end position="680"/>
    </location>
</feature>
<name>A0A915YJT1_9BACT</name>
<keyword evidence="4" id="KW-1185">Reference proteome</keyword>
<sequence length="1720" mass="200216">MTKKENKHTIEHQIINLDIEGIDDDNEINQVQQNFIYFYKEHIGKELDRVFDKIAPQDVDIQIDELTLDLGSFDFEEPADLEKAIIKKIKQIVERELKAKIGRMEKKAASKSGKRQRFSKMGVLEFFLINGYYPTWASTDNGTISDIFDDLTSRNAKHLVQRIFLLRKDKKVRERLYQQFSAAQLNVFFELLYGQKIHQAKKQIILLKKKLGQKSEKAILSAAINYVFDGSSALGTISYKERTFARHIIAEVQQRKVPSSAVKTKVRAGFEGRYQDIQILEYFLEYGAIPSWAAVESKQSLQELFHQLLERQLIDIQRMLERHADNSNFIQRLIFQFSTDKILQLLEPTPNENIKFIQASLKDLEFLTSNRQNIGQSISSSKLRTIVLTEVIDYFFLQKKNKFVKKTFVKLVLEELAIATQTPYEILVKESYKSVRRKKSDTAIRSTLDQLDEHLQQKLDVERKELRKAKKDYKVVEKELEKLLQKQAKGTISAIELGQLRAFSKKIRQLEQTMEELEDMDMPLDIEVLIQQRQALKNQLQFAQTQEQKILEKRLSTTEKEFKKLQDTLNKEVEKLLKDKNKLNSKVGSIAQQRIKRVNNRIGKYHRAIQNVVHQLKLDQKDIELFLVDINKALRGNITAEEKQHLRQERSRLQKELIKLNEYIEQLIAHEKELQEALKTTLTVVDNKGLDVVEPTGTSKLDALIFMLQYGASPWWAEDLPKQSIEELFLEFASKSPEKLRRALQQIGKYPVVWERTINQLSEQAIQTVLRQLYPNDIKTIFVQAELLYTIHFAQGFEALTDTERKKFQWGIIVEQLLSNRQAFNPQTFTKEVTLQIARAYNISPTKLIEYTNNIIKNKGGDFIPFLEWNEQLAKDKKVNALERELVLYAQEVQQKEEGTYLNNQQKLELLATFMSTGQLTTKAKELGYDSKEKFEHLLLEQIQINKAEATQVIFNSLRLSNVRNLIITEFSDDTFWEIVHLVRPKALLPVQRHFEDFKKIAGTTKLDLEKDVLFNLFLSQQQERFDPINYIKAIFLAKQQKTGRKILALLTETKRRIKSVLGTSSKSSWLISILMLEVEALKMEEKHAKDAELRANLNEQINFIAKEYTETSTVMVDILSEESAEYQGIPEQSYKLVELEAAIEKYSLELEALIKSAAEEQEKKETEKTGEEEKVDTTIEEGEKKRADALKRLENKRKIALYQAQLKLLKFRRPPLLRKVERQIRQLTASLADLALQLEAETAKNIQVEALMEEKAFELSLLERQIELQADLSKAMPSALQKLPTLLKDLEDEDHSHALFIQDLLALAPSIADVAYRQSLLEIIHQSAPKIVRLEDLKRSQQLDKQQQQLLQKINRVAPIQLWKEWEALEQYYAQNPSEHSPERAEIQQQIVKIIKRQDQKNLLAHGQMLSTAQKRLEKELNQATSLEALKKVQEQITLLWQQQQVQVDEMIEVVKDDKTKKDFIRLRANIDAIFTRFQNRRIKQSNAILTEEQDRLQQEKVKQTLKVKDLEQQKDFIVEEINKTETPPVVEPEVPKKKRKPKTPILAPIDEPLQVYNAGMVLLWPYIGRLFSMLGYVKKKEFVDIDAQYKAIHLLQYLVTGKTEAPENELLLNKIFCNFPITEPVPFGIEFTPDELKTAESLLGGVIHNWPKMKSMTPNSLRGSFLIREGTVKEEEGKWLLQVQKQTFDILLKTLPWSFTFIKFPWAEKFISVEWKLM</sequence>
<dbReference type="Pfam" id="PF19268">
    <property type="entry name" value="CIS_TMP"/>
    <property type="match status" value="4"/>
</dbReference>
<reference evidence="3" key="1">
    <citation type="submission" date="2022-09" db="EMBL/GenBank/DDBJ databases">
        <title>Aureispira anguillicida sp. nov., isolated from Leptocephalus of Japanese eel Anguilla japonica.</title>
        <authorList>
            <person name="Yuasa K."/>
            <person name="Mekata T."/>
            <person name="Ikunari K."/>
        </authorList>
    </citation>
    <scope>NUCLEOTIDE SEQUENCE</scope>
    <source>
        <strain evidence="3">EL160426</strain>
    </source>
</reference>
<evidence type="ECO:0000256" key="2">
    <source>
        <dbReference type="SAM" id="MobiDB-lite"/>
    </source>
</evidence>
<feature type="coiled-coil region" evidence="1">
    <location>
        <begin position="452"/>
        <end position="586"/>
    </location>
</feature>
<dbReference type="RefSeq" id="WP_264789719.1">
    <property type="nucleotide sequence ID" value="NZ_AP026867.1"/>
</dbReference>
<feature type="coiled-coil region" evidence="1">
    <location>
        <begin position="1481"/>
        <end position="1515"/>
    </location>
</feature>
<protein>
    <submittedName>
        <fullName evidence="3">Contractile injection system tape measure protein</fullName>
    </submittedName>
</protein>
<evidence type="ECO:0000313" key="3">
    <source>
        <dbReference type="EMBL" id="BDS14504.1"/>
    </source>
</evidence>
<dbReference type="InterPro" id="IPR045538">
    <property type="entry name" value="CIS_TMP"/>
</dbReference>
<accession>A0A915YJT1</accession>
<evidence type="ECO:0000313" key="4">
    <source>
        <dbReference type="Proteomes" id="UP001060919"/>
    </source>
</evidence>
<keyword evidence="1" id="KW-0175">Coiled coil</keyword>
<dbReference type="KEGG" id="aup:AsAng_0052840"/>
<feature type="region of interest" description="Disordered" evidence="2">
    <location>
        <begin position="1160"/>
        <end position="1181"/>
    </location>
</feature>
<dbReference type="EMBL" id="AP026867">
    <property type="protein sequence ID" value="BDS14504.1"/>
    <property type="molecule type" value="Genomic_DNA"/>
</dbReference>
<organism evidence="3 4">
    <name type="scientific">Aureispira anguillae</name>
    <dbReference type="NCBI Taxonomy" id="2864201"/>
    <lineage>
        <taxon>Bacteria</taxon>
        <taxon>Pseudomonadati</taxon>
        <taxon>Bacteroidota</taxon>
        <taxon>Saprospiria</taxon>
        <taxon>Saprospirales</taxon>
        <taxon>Saprospiraceae</taxon>
        <taxon>Aureispira</taxon>
    </lineage>
</organism>